<protein>
    <submittedName>
        <fullName evidence="2">NIF family HAD-type phosphatase</fullName>
    </submittedName>
</protein>
<dbReference type="InterPro" id="IPR050365">
    <property type="entry name" value="TIM50"/>
</dbReference>
<dbReference type="Proteomes" id="UP001589607">
    <property type="component" value="Unassembled WGS sequence"/>
</dbReference>
<dbReference type="Gene3D" id="3.40.50.1000">
    <property type="entry name" value="HAD superfamily/HAD-like"/>
    <property type="match status" value="1"/>
</dbReference>
<feature type="domain" description="FCP1 homology" evidence="1">
    <location>
        <begin position="1"/>
        <end position="169"/>
    </location>
</feature>
<dbReference type="RefSeq" id="WP_236455857.1">
    <property type="nucleotide sequence ID" value="NZ_CBCSGE010000002.1"/>
</dbReference>
<reference evidence="2 3" key="1">
    <citation type="submission" date="2024-09" db="EMBL/GenBank/DDBJ databases">
        <authorList>
            <person name="Sun Q."/>
            <person name="Mori K."/>
        </authorList>
    </citation>
    <scope>NUCLEOTIDE SEQUENCE [LARGE SCALE GENOMIC DNA]</scope>
    <source>
        <strain evidence="2 3">CECT 7955</strain>
    </source>
</reference>
<dbReference type="EMBL" id="JBHMEY010000018">
    <property type="protein sequence ID" value="MFB9096649.1"/>
    <property type="molecule type" value="Genomic_DNA"/>
</dbReference>
<gene>
    <name evidence="2" type="ORF">ACFFVF_09000</name>
</gene>
<keyword evidence="3" id="KW-1185">Reference proteome</keyword>
<evidence type="ECO:0000313" key="2">
    <source>
        <dbReference type="EMBL" id="MFB9096649.1"/>
    </source>
</evidence>
<dbReference type="InterPro" id="IPR023214">
    <property type="entry name" value="HAD_sf"/>
</dbReference>
<comment type="caution">
    <text evidence="2">The sequence shown here is derived from an EMBL/GenBank/DDBJ whole genome shotgun (WGS) entry which is preliminary data.</text>
</comment>
<evidence type="ECO:0000259" key="1">
    <source>
        <dbReference type="PROSITE" id="PS50969"/>
    </source>
</evidence>
<sequence>MKLIILDIDETLLHATDTLIHEGYDFKVFNYFVYKRPFLDTFLLELKKHFKVAIWSSASDDYVQEIVGQIFPKEYQLEFVWGRSKCTLQIDSQSIDDYGSFDYFNHMNYSKILKKVAKKGFATLEEILIIDDTPRKCKYNYGNAIYPTTFLANPNDTELELLLQYLISIKEVENVRKIEKRNWREIKTLK</sequence>
<name>A0ABV5GMP3_9FLAO</name>
<dbReference type="PROSITE" id="PS50969">
    <property type="entry name" value="FCP1"/>
    <property type="match status" value="1"/>
</dbReference>
<organism evidence="2 3">
    <name type="scientific">Flavobacterium jumunjinense</name>
    <dbReference type="NCBI Taxonomy" id="998845"/>
    <lineage>
        <taxon>Bacteria</taxon>
        <taxon>Pseudomonadati</taxon>
        <taxon>Bacteroidota</taxon>
        <taxon>Flavobacteriia</taxon>
        <taxon>Flavobacteriales</taxon>
        <taxon>Flavobacteriaceae</taxon>
        <taxon>Flavobacterium</taxon>
    </lineage>
</organism>
<dbReference type="InterPro" id="IPR004274">
    <property type="entry name" value="FCP1_dom"/>
</dbReference>
<evidence type="ECO:0000313" key="3">
    <source>
        <dbReference type="Proteomes" id="UP001589607"/>
    </source>
</evidence>
<accession>A0ABV5GMP3</accession>
<proteinExistence type="predicted"/>
<dbReference type="SUPFAM" id="SSF56784">
    <property type="entry name" value="HAD-like"/>
    <property type="match status" value="1"/>
</dbReference>
<dbReference type="SMART" id="SM00577">
    <property type="entry name" value="CPDc"/>
    <property type="match status" value="1"/>
</dbReference>
<dbReference type="Pfam" id="PF03031">
    <property type="entry name" value="NIF"/>
    <property type="match status" value="1"/>
</dbReference>
<dbReference type="InterPro" id="IPR036412">
    <property type="entry name" value="HAD-like_sf"/>
</dbReference>
<dbReference type="PANTHER" id="PTHR12210">
    <property type="entry name" value="DULLARD PROTEIN PHOSPHATASE"/>
    <property type="match status" value="1"/>
</dbReference>